<name>T1FIF8_HELRO</name>
<evidence type="ECO:0000313" key="3">
    <source>
        <dbReference type="Proteomes" id="UP000015101"/>
    </source>
</evidence>
<dbReference type="RefSeq" id="XP_009031090.1">
    <property type="nucleotide sequence ID" value="XM_009032842.1"/>
</dbReference>
<dbReference type="KEGG" id="hro:HELRODRAFT_182596"/>
<dbReference type="GeneID" id="20208607"/>
<dbReference type="EnsemblMetazoa" id="HelroT182596">
    <property type="protein sequence ID" value="HelroP182596"/>
    <property type="gene ID" value="HelroG182596"/>
</dbReference>
<organism evidence="2 3">
    <name type="scientific">Helobdella robusta</name>
    <name type="common">Californian leech</name>
    <dbReference type="NCBI Taxonomy" id="6412"/>
    <lineage>
        <taxon>Eukaryota</taxon>
        <taxon>Metazoa</taxon>
        <taxon>Spiralia</taxon>
        <taxon>Lophotrochozoa</taxon>
        <taxon>Annelida</taxon>
        <taxon>Clitellata</taxon>
        <taxon>Hirudinea</taxon>
        <taxon>Rhynchobdellida</taxon>
        <taxon>Glossiphoniidae</taxon>
        <taxon>Helobdella</taxon>
    </lineage>
</organism>
<reference evidence="3" key="1">
    <citation type="submission" date="2012-12" db="EMBL/GenBank/DDBJ databases">
        <authorList>
            <person name="Hellsten U."/>
            <person name="Grimwood J."/>
            <person name="Chapman J.A."/>
            <person name="Shapiro H."/>
            <person name="Aerts A."/>
            <person name="Otillar R.P."/>
            <person name="Terry A.Y."/>
            <person name="Boore J.L."/>
            <person name="Simakov O."/>
            <person name="Marletaz F."/>
            <person name="Cho S.-J."/>
            <person name="Edsinger-Gonzales E."/>
            <person name="Havlak P."/>
            <person name="Kuo D.-H."/>
            <person name="Larsson T."/>
            <person name="Lv J."/>
            <person name="Arendt D."/>
            <person name="Savage R."/>
            <person name="Osoegawa K."/>
            <person name="de Jong P."/>
            <person name="Lindberg D.R."/>
            <person name="Seaver E.C."/>
            <person name="Weisblat D.A."/>
            <person name="Putnam N.H."/>
            <person name="Grigoriev I.V."/>
            <person name="Rokhsar D.S."/>
        </authorList>
    </citation>
    <scope>NUCLEOTIDE SEQUENCE</scope>
</reference>
<dbReference type="CTD" id="20208607"/>
<evidence type="ECO:0000313" key="1">
    <source>
        <dbReference type="EMBL" id="ESN90768.1"/>
    </source>
</evidence>
<proteinExistence type="predicted"/>
<dbReference type="EMBL" id="AMQM01008273">
    <property type="status" value="NOT_ANNOTATED_CDS"/>
    <property type="molecule type" value="Genomic_DNA"/>
</dbReference>
<keyword evidence="3" id="KW-1185">Reference proteome</keyword>
<dbReference type="HOGENOM" id="CLU_2294690_0_0_1"/>
<reference evidence="1 3" key="2">
    <citation type="journal article" date="2013" name="Nature">
        <title>Insights into bilaterian evolution from three spiralian genomes.</title>
        <authorList>
            <person name="Simakov O."/>
            <person name="Marletaz F."/>
            <person name="Cho S.J."/>
            <person name="Edsinger-Gonzales E."/>
            <person name="Havlak P."/>
            <person name="Hellsten U."/>
            <person name="Kuo D.H."/>
            <person name="Larsson T."/>
            <person name="Lv J."/>
            <person name="Arendt D."/>
            <person name="Savage R."/>
            <person name="Osoegawa K."/>
            <person name="de Jong P."/>
            <person name="Grimwood J."/>
            <person name="Chapman J.A."/>
            <person name="Shapiro H."/>
            <person name="Aerts A."/>
            <person name="Otillar R.P."/>
            <person name="Terry A.Y."/>
            <person name="Boore J.L."/>
            <person name="Grigoriev I.V."/>
            <person name="Lindberg D.R."/>
            <person name="Seaver E.C."/>
            <person name="Weisblat D.A."/>
            <person name="Putnam N.H."/>
            <person name="Rokhsar D.S."/>
        </authorList>
    </citation>
    <scope>NUCLEOTIDE SEQUENCE</scope>
</reference>
<evidence type="ECO:0000313" key="2">
    <source>
        <dbReference type="EnsemblMetazoa" id="HelroP182596"/>
    </source>
</evidence>
<gene>
    <name evidence="2" type="primary">20208607</name>
    <name evidence="1" type="ORF">HELRODRAFT_182596</name>
</gene>
<protein>
    <submittedName>
        <fullName evidence="1 2">Uncharacterized protein</fullName>
    </submittedName>
</protein>
<dbReference type="EMBL" id="KB097747">
    <property type="protein sequence ID" value="ESN90768.1"/>
    <property type="molecule type" value="Genomic_DNA"/>
</dbReference>
<dbReference type="InParanoid" id="T1FIF8"/>
<dbReference type="Proteomes" id="UP000015101">
    <property type="component" value="Unassembled WGS sequence"/>
</dbReference>
<reference evidence="2" key="3">
    <citation type="submission" date="2015-06" db="UniProtKB">
        <authorList>
            <consortium name="EnsemblMetazoa"/>
        </authorList>
    </citation>
    <scope>IDENTIFICATION</scope>
</reference>
<sequence>MERSNAFRPNYYGTTCAGHRSYCPRARQISTKLLCLKLVCWTTDFWLKWRQDTHSFGEVYQAMIRGFIIQDPDPDKKLNIRACQNLRAREKLQEEFFKHTQ</sequence>
<accession>T1FIF8</accession>
<dbReference type="AlphaFoldDB" id="T1FIF8"/>